<dbReference type="PANTHER" id="PTHR43031">
    <property type="entry name" value="FAD-DEPENDENT OXIDOREDUCTASE"/>
    <property type="match status" value="1"/>
</dbReference>
<organism evidence="1 2">
    <name type="scientific">Microbacterium sediminis</name>
    <dbReference type="NCBI Taxonomy" id="904291"/>
    <lineage>
        <taxon>Bacteria</taxon>
        <taxon>Bacillati</taxon>
        <taxon>Actinomycetota</taxon>
        <taxon>Actinomycetes</taxon>
        <taxon>Micrococcales</taxon>
        <taxon>Microbacteriaceae</taxon>
        <taxon>Microbacterium</taxon>
    </lineage>
</organism>
<dbReference type="InterPro" id="IPR001307">
    <property type="entry name" value="Thiosulphate_STrfase_CS"/>
</dbReference>
<proteinExistence type="predicted"/>
<dbReference type="PROSITE" id="PS50206">
    <property type="entry name" value="RHODANESE_3"/>
    <property type="match status" value="1"/>
</dbReference>
<dbReference type="EMBL" id="LXMD01000021">
    <property type="protein sequence ID" value="OCG74611.1"/>
    <property type="molecule type" value="Genomic_DNA"/>
</dbReference>
<dbReference type="Pfam" id="PF00581">
    <property type="entry name" value="Rhodanese"/>
    <property type="match status" value="1"/>
</dbReference>
<dbReference type="InterPro" id="IPR036873">
    <property type="entry name" value="Rhodanese-like_dom_sf"/>
</dbReference>
<dbReference type="SUPFAM" id="SSF52821">
    <property type="entry name" value="Rhodanese/Cell cycle control phosphatase"/>
    <property type="match status" value="1"/>
</dbReference>
<dbReference type="AlphaFoldDB" id="A0A1B9NDD2"/>
<keyword evidence="1" id="KW-0808">Transferase</keyword>
<dbReference type="Proteomes" id="UP000093355">
    <property type="component" value="Unassembled WGS sequence"/>
</dbReference>
<dbReference type="CDD" id="cd00158">
    <property type="entry name" value="RHOD"/>
    <property type="match status" value="1"/>
</dbReference>
<sequence length="98" mass="10485">MKEITVQELHDAAGDKPLIDVREIDEFAAGHVPGAVNIPLSELGERLHELPAEPFDIICQGGVRSARACEALEPLGHEVTNVQGGTGAWVSAGYEVER</sequence>
<dbReference type="SMART" id="SM00450">
    <property type="entry name" value="RHOD"/>
    <property type="match status" value="1"/>
</dbReference>
<evidence type="ECO:0000313" key="1">
    <source>
        <dbReference type="EMBL" id="OCG74611.1"/>
    </source>
</evidence>
<name>A0A1B9NDD2_9MICO</name>
<dbReference type="Gene3D" id="3.40.250.10">
    <property type="entry name" value="Rhodanese-like domain"/>
    <property type="match status" value="1"/>
</dbReference>
<keyword evidence="2" id="KW-1185">Reference proteome</keyword>
<comment type="caution">
    <text evidence="1">The sequence shown here is derived from an EMBL/GenBank/DDBJ whole genome shotgun (WGS) entry which is preliminary data.</text>
</comment>
<protein>
    <submittedName>
        <fullName evidence="1">Sulfurtransferase</fullName>
    </submittedName>
</protein>
<gene>
    <name evidence="1" type="ORF">A7J15_03475</name>
</gene>
<dbReference type="InterPro" id="IPR050229">
    <property type="entry name" value="GlpE_sulfurtransferase"/>
</dbReference>
<dbReference type="OrthoDB" id="9800872at2"/>
<dbReference type="STRING" id="904291.A7J15_03475"/>
<dbReference type="GO" id="GO:0004792">
    <property type="term" value="F:thiosulfate-cyanide sulfurtransferase activity"/>
    <property type="evidence" value="ECO:0007669"/>
    <property type="project" value="InterPro"/>
</dbReference>
<reference evidence="1 2" key="1">
    <citation type="submission" date="2016-05" db="EMBL/GenBank/DDBJ databases">
        <authorList>
            <person name="Lavstsen T."/>
            <person name="Jespersen J.S."/>
        </authorList>
    </citation>
    <scope>NUCLEOTIDE SEQUENCE [LARGE SCALE GENOMIC DNA]</scope>
    <source>
        <strain evidence="1 2">YLB-01</strain>
    </source>
</reference>
<accession>A0A1B9NDD2</accession>
<evidence type="ECO:0000313" key="2">
    <source>
        <dbReference type="Proteomes" id="UP000093355"/>
    </source>
</evidence>
<dbReference type="RefSeq" id="WP_067024590.1">
    <property type="nucleotide sequence ID" value="NZ_CP038256.1"/>
</dbReference>
<dbReference type="InterPro" id="IPR001763">
    <property type="entry name" value="Rhodanese-like_dom"/>
</dbReference>
<dbReference type="PANTHER" id="PTHR43031:SF1">
    <property type="entry name" value="PYRIDINE NUCLEOTIDE-DISULPHIDE OXIDOREDUCTASE"/>
    <property type="match status" value="1"/>
</dbReference>
<dbReference type="PROSITE" id="PS00380">
    <property type="entry name" value="RHODANESE_1"/>
    <property type="match status" value="1"/>
</dbReference>